<evidence type="ECO:0000313" key="2">
    <source>
        <dbReference type="EMBL" id="MFD2237030.1"/>
    </source>
</evidence>
<evidence type="ECO:0008006" key="4">
    <source>
        <dbReference type="Google" id="ProtNLM"/>
    </source>
</evidence>
<comment type="caution">
    <text evidence="2">The sequence shown here is derived from an EMBL/GenBank/DDBJ whole genome shotgun (WGS) entry which is preliminary data.</text>
</comment>
<name>A0ABW5CIK8_9HYPH</name>
<gene>
    <name evidence="2" type="ORF">ACFSKQ_06055</name>
</gene>
<feature type="compositionally biased region" description="Low complexity" evidence="1">
    <location>
        <begin position="130"/>
        <end position="141"/>
    </location>
</feature>
<protein>
    <recommendedName>
        <fullName evidence="4">DUF2336 domain-containing protein</fullName>
    </recommendedName>
</protein>
<dbReference type="Proteomes" id="UP001597371">
    <property type="component" value="Unassembled WGS sequence"/>
</dbReference>
<dbReference type="RefSeq" id="WP_209736825.1">
    <property type="nucleotide sequence ID" value="NZ_CP072611.1"/>
</dbReference>
<keyword evidence="3" id="KW-1185">Reference proteome</keyword>
<feature type="region of interest" description="Disordered" evidence="1">
    <location>
        <begin position="122"/>
        <end position="152"/>
    </location>
</feature>
<sequence>MKEAAPRIFRSLEQTNGAPGFDAIVRAAVAAYGSLRTPTEAQARDLARLVAPLWQKVSPETQRSVSASLSHAPRMPRALVQLLLDAPVEIAAPFLVSSPSLTEADLSALAARGDERLKRIAESRRRHADAIAPPQAARPAPRSEPSPLPEIAAPPLEAHTLEEPERPAPAPAPQEPFATAAFVRSALRRLAKASRTPAPEGPQAAATLLLRARSRDAARFYATLQELLGLSLDQCARIEADAQGRELAVALRALDIGAADALGILMMMKPGIGLDVGAFERMRQAYAGLGLSESRSRLDAVKRLARKAGSTRATATRSEAQPPQFGRRKTRPAEKNRGQGS</sequence>
<evidence type="ECO:0000256" key="1">
    <source>
        <dbReference type="SAM" id="MobiDB-lite"/>
    </source>
</evidence>
<feature type="compositionally biased region" description="Polar residues" evidence="1">
    <location>
        <begin position="311"/>
        <end position="321"/>
    </location>
</feature>
<proteinExistence type="predicted"/>
<reference evidence="3" key="1">
    <citation type="journal article" date="2019" name="Int. J. Syst. Evol. Microbiol.">
        <title>The Global Catalogue of Microorganisms (GCM) 10K type strain sequencing project: providing services to taxonomists for standard genome sequencing and annotation.</title>
        <authorList>
            <consortium name="The Broad Institute Genomics Platform"/>
            <consortium name="The Broad Institute Genome Sequencing Center for Infectious Disease"/>
            <person name="Wu L."/>
            <person name="Ma J."/>
        </authorList>
    </citation>
    <scope>NUCLEOTIDE SEQUENCE [LARGE SCALE GENOMIC DNA]</scope>
    <source>
        <strain evidence="3">ZS-35-S2</strain>
    </source>
</reference>
<evidence type="ECO:0000313" key="3">
    <source>
        <dbReference type="Proteomes" id="UP001597371"/>
    </source>
</evidence>
<accession>A0ABW5CIK8</accession>
<feature type="region of interest" description="Disordered" evidence="1">
    <location>
        <begin position="306"/>
        <end position="341"/>
    </location>
</feature>
<dbReference type="EMBL" id="JBHUIJ010000006">
    <property type="protein sequence ID" value="MFD2237030.1"/>
    <property type="molecule type" value="Genomic_DNA"/>
</dbReference>
<feature type="compositionally biased region" description="Basic and acidic residues" evidence="1">
    <location>
        <begin position="331"/>
        <end position="341"/>
    </location>
</feature>
<organism evidence="2 3">
    <name type="scientific">Aureimonas populi</name>
    <dbReference type="NCBI Taxonomy" id="1701758"/>
    <lineage>
        <taxon>Bacteria</taxon>
        <taxon>Pseudomonadati</taxon>
        <taxon>Pseudomonadota</taxon>
        <taxon>Alphaproteobacteria</taxon>
        <taxon>Hyphomicrobiales</taxon>
        <taxon>Aurantimonadaceae</taxon>
        <taxon>Aureimonas</taxon>
    </lineage>
</organism>